<dbReference type="EMBL" id="BBYQ01000020">
    <property type="protein sequence ID" value="GAP27535.1"/>
    <property type="molecule type" value="Genomic_DNA"/>
</dbReference>
<gene>
    <name evidence="2" type="ORF">NSK11_contig00020-0014</name>
</gene>
<comment type="caution">
    <text evidence="2">The sequence shown here is derived from an EMBL/GenBank/DDBJ whole genome shotgun (WGS) entry which is preliminary data.</text>
</comment>
<dbReference type="Proteomes" id="UP000037179">
    <property type="component" value="Unassembled WGS sequence"/>
</dbReference>
<keyword evidence="3" id="KW-1185">Reference proteome</keyword>
<reference evidence="2 3" key="2">
    <citation type="journal article" date="2016" name="Genome Announc.">
        <title>Draft Genome Sequence of Erythromycin- and Oxytetracycline-Sensitive Nocardia seriolae Strain U-1 (NBRC 110359).</title>
        <authorList>
            <person name="Imajoh M."/>
            <person name="Sukeda M."/>
            <person name="Shimizu M."/>
            <person name="Yamane J."/>
            <person name="Ohnishi K."/>
            <person name="Oshima S."/>
        </authorList>
    </citation>
    <scope>NUCLEOTIDE SEQUENCE [LARGE SCALE GENOMIC DNA]</scope>
    <source>
        <strain evidence="2 3">U-1</strain>
    </source>
</reference>
<accession>A0ABC9YQB3</accession>
<evidence type="ECO:0000313" key="2">
    <source>
        <dbReference type="EMBL" id="GAP27535.1"/>
    </source>
</evidence>
<organism evidence="2 3">
    <name type="scientific">Nocardia seriolae</name>
    <dbReference type="NCBI Taxonomy" id="37332"/>
    <lineage>
        <taxon>Bacteria</taxon>
        <taxon>Bacillati</taxon>
        <taxon>Actinomycetota</taxon>
        <taxon>Actinomycetes</taxon>
        <taxon>Mycobacteriales</taxon>
        <taxon>Nocardiaceae</taxon>
        <taxon>Nocardia</taxon>
    </lineage>
</organism>
<evidence type="ECO:0000256" key="1">
    <source>
        <dbReference type="SAM" id="Phobius"/>
    </source>
</evidence>
<protein>
    <submittedName>
        <fullName evidence="2">Uncharacterized protein</fullName>
    </submittedName>
</protein>
<evidence type="ECO:0000313" key="3">
    <source>
        <dbReference type="Proteomes" id="UP000037179"/>
    </source>
</evidence>
<feature type="transmembrane region" description="Helical" evidence="1">
    <location>
        <begin position="20"/>
        <end position="42"/>
    </location>
</feature>
<keyword evidence="1" id="KW-1133">Transmembrane helix</keyword>
<keyword evidence="1" id="KW-0812">Transmembrane</keyword>
<proteinExistence type="predicted"/>
<dbReference type="AlphaFoldDB" id="A0ABC9YQB3"/>
<keyword evidence="1" id="KW-0472">Membrane</keyword>
<name>A0ABC9YQB3_9NOCA</name>
<sequence length="49" mass="5419">MQRPGHPTQRPPNPEDIVMAWSTAAVIIALIIAVMVVVSTYISGRFQKK</sequence>
<reference evidence="3" key="1">
    <citation type="submission" date="2015-07" db="EMBL/GenBank/DDBJ databases">
        <title>Nocardia seriolae U-1 whole genome shotgun sequence.</title>
        <authorList>
            <person name="Imajoh M."/>
            <person name="Fukumoto Y."/>
            <person name="Sukeda M."/>
            <person name="Yamane J."/>
            <person name="Yamasaki K."/>
            <person name="Shimizu M."/>
            <person name="Ohnishi K."/>
            <person name="Oshima S."/>
        </authorList>
    </citation>
    <scope>NUCLEOTIDE SEQUENCE [LARGE SCALE GENOMIC DNA]</scope>
    <source>
        <strain evidence="3">U-1</strain>
    </source>
</reference>